<feature type="region of interest" description="Disordered" evidence="1">
    <location>
        <begin position="193"/>
        <end position="242"/>
    </location>
</feature>
<feature type="compositionally biased region" description="Basic and acidic residues" evidence="1">
    <location>
        <begin position="31"/>
        <end position="50"/>
    </location>
</feature>
<dbReference type="Proteomes" id="UP000601435">
    <property type="component" value="Unassembled WGS sequence"/>
</dbReference>
<feature type="compositionally biased region" description="Basic and acidic residues" evidence="1">
    <location>
        <begin position="65"/>
        <end position="79"/>
    </location>
</feature>
<evidence type="ECO:0000313" key="2">
    <source>
        <dbReference type="EMBL" id="CAE7921820.1"/>
    </source>
</evidence>
<evidence type="ECO:0000256" key="1">
    <source>
        <dbReference type="SAM" id="MobiDB-lite"/>
    </source>
</evidence>
<dbReference type="AlphaFoldDB" id="A0A813BWV6"/>
<feature type="region of interest" description="Disordered" evidence="1">
    <location>
        <begin position="122"/>
        <end position="142"/>
    </location>
</feature>
<accession>A0A813BWV6</accession>
<evidence type="ECO:0000313" key="3">
    <source>
        <dbReference type="Proteomes" id="UP000601435"/>
    </source>
</evidence>
<feature type="region of interest" description="Disordered" evidence="1">
    <location>
        <begin position="16"/>
        <end position="87"/>
    </location>
</feature>
<organism evidence="2 3">
    <name type="scientific">Symbiodinium necroappetens</name>
    <dbReference type="NCBI Taxonomy" id="1628268"/>
    <lineage>
        <taxon>Eukaryota</taxon>
        <taxon>Sar</taxon>
        <taxon>Alveolata</taxon>
        <taxon>Dinophyceae</taxon>
        <taxon>Suessiales</taxon>
        <taxon>Symbiodiniaceae</taxon>
        <taxon>Symbiodinium</taxon>
    </lineage>
</organism>
<feature type="non-terminal residue" evidence="2">
    <location>
        <position position="242"/>
    </location>
</feature>
<feature type="compositionally biased region" description="Acidic residues" evidence="1">
    <location>
        <begin position="223"/>
        <end position="235"/>
    </location>
</feature>
<dbReference type="OrthoDB" id="443867at2759"/>
<comment type="caution">
    <text evidence="2">The sequence shown here is derived from an EMBL/GenBank/DDBJ whole genome shotgun (WGS) entry which is preliminary data.</text>
</comment>
<name>A0A813BWV6_9DINO</name>
<sequence>MVAGVELQQKLLHRLRALTGEAPPAGTLTPEVDKKPSPSKSSRDEDRLEDLASEASRLRQQILNARKERDLAMRRRQSTEQESVSFHTSTAKQIANYHCRLQAMHNTITPDKEEVNALRQNCRKDDRKKQSHQAQVRKLKEEADRCKAHKSKLVAEVQTESDRVSALRAEVKTYEQRLKEALERKVLAEAEVTAAKMAQAAQEEEEKEEEEDETRNFTMLTGSDDEQEDENEEEEARVLNEL</sequence>
<protein>
    <submittedName>
        <fullName evidence="2">VAPB protein</fullName>
    </submittedName>
</protein>
<gene>
    <name evidence="2" type="primary">VAPB</name>
    <name evidence="2" type="ORF">SNEC2469_LOCUS31802</name>
</gene>
<dbReference type="EMBL" id="CAJNJA010078174">
    <property type="protein sequence ID" value="CAE7921820.1"/>
    <property type="molecule type" value="Genomic_DNA"/>
</dbReference>
<proteinExistence type="predicted"/>
<reference evidence="2" key="1">
    <citation type="submission" date="2021-02" db="EMBL/GenBank/DDBJ databases">
        <authorList>
            <person name="Dougan E. K."/>
            <person name="Rhodes N."/>
            <person name="Thang M."/>
            <person name="Chan C."/>
        </authorList>
    </citation>
    <scope>NUCLEOTIDE SEQUENCE</scope>
</reference>
<feature type="compositionally biased region" description="Acidic residues" evidence="1">
    <location>
        <begin position="202"/>
        <end position="213"/>
    </location>
</feature>
<keyword evidence="3" id="KW-1185">Reference proteome</keyword>